<feature type="compositionally biased region" description="Basic residues" evidence="1">
    <location>
        <begin position="164"/>
        <end position="174"/>
    </location>
</feature>
<feature type="compositionally biased region" description="Basic and acidic residues" evidence="1">
    <location>
        <begin position="53"/>
        <end position="66"/>
    </location>
</feature>
<dbReference type="EMBL" id="CADCWC010000055">
    <property type="protein sequence ID" value="CAA9522730.1"/>
    <property type="molecule type" value="Genomic_DNA"/>
</dbReference>
<sequence>PRRRRRDRLPRPAGRPGRHGPRGPALGPRGQGLPAPARHVLLAALARQRRPGAHLDGEPRPPDRGGRPAAHRHRRPRDVRRALRHPRARRARVHLVVRRRRGLPRRLLLPPRARADLLLLAGRPGVPDLPPPRRPAGHRQRRALGGAQPRSPGTRRAEPGSAHLRARGRGGGRV</sequence>
<feature type="non-terminal residue" evidence="2">
    <location>
        <position position="174"/>
    </location>
</feature>
<proteinExistence type="predicted"/>
<feature type="region of interest" description="Disordered" evidence="1">
    <location>
        <begin position="122"/>
        <end position="174"/>
    </location>
</feature>
<feature type="compositionally biased region" description="Basic residues" evidence="1">
    <location>
        <begin position="69"/>
        <end position="87"/>
    </location>
</feature>
<evidence type="ECO:0000256" key="1">
    <source>
        <dbReference type="SAM" id="MobiDB-lite"/>
    </source>
</evidence>
<feature type="non-terminal residue" evidence="2">
    <location>
        <position position="1"/>
    </location>
</feature>
<protein>
    <submittedName>
        <fullName evidence="2">Trehalose utilization protein ThuA</fullName>
    </submittedName>
</protein>
<accession>A0A6J4TFZ3</accession>
<gene>
    <name evidence="2" type="ORF">AVDCRST_MAG79-293</name>
</gene>
<feature type="region of interest" description="Disordered" evidence="1">
    <location>
        <begin position="1"/>
        <end position="37"/>
    </location>
</feature>
<feature type="compositionally biased region" description="Low complexity" evidence="1">
    <location>
        <begin position="22"/>
        <end position="37"/>
    </location>
</feature>
<organism evidence="2">
    <name type="scientific">uncultured Thermoleophilia bacterium</name>
    <dbReference type="NCBI Taxonomy" id="1497501"/>
    <lineage>
        <taxon>Bacteria</taxon>
        <taxon>Bacillati</taxon>
        <taxon>Actinomycetota</taxon>
        <taxon>Thermoleophilia</taxon>
        <taxon>environmental samples</taxon>
    </lineage>
</organism>
<feature type="region of interest" description="Disordered" evidence="1">
    <location>
        <begin position="49"/>
        <end position="87"/>
    </location>
</feature>
<dbReference type="AlphaFoldDB" id="A0A6J4TFZ3"/>
<evidence type="ECO:0000313" key="2">
    <source>
        <dbReference type="EMBL" id="CAA9522730.1"/>
    </source>
</evidence>
<reference evidence="2" key="1">
    <citation type="submission" date="2020-02" db="EMBL/GenBank/DDBJ databases">
        <authorList>
            <person name="Meier V. D."/>
        </authorList>
    </citation>
    <scope>NUCLEOTIDE SEQUENCE</scope>
    <source>
        <strain evidence="2">AVDCRST_MAG79</strain>
    </source>
</reference>
<name>A0A6J4TFZ3_9ACTN</name>